<keyword evidence="2" id="KW-1185">Reference proteome</keyword>
<gene>
    <name evidence="1" type="ORF">DFH08DRAFT_825130</name>
</gene>
<proteinExistence type="predicted"/>
<protein>
    <submittedName>
        <fullName evidence="1">Uncharacterized protein</fullName>
    </submittedName>
</protein>
<evidence type="ECO:0000313" key="1">
    <source>
        <dbReference type="EMBL" id="KAJ7305443.1"/>
    </source>
</evidence>
<evidence type="ECO:0000313" key="2">
    <source>
        <dbReference type="Proteomes" id="UP001218218"/>
    </source>
</evidence>
<organism evidence="1 2">
    <name type="scientific">Mycena albidolilacea</name>
    <dbReference type="NCBI Taxonomy" id="1033008"/>
    <lineage>
        <taxon>Eukaryota</taxon>
        <taxon>Fungi</taxon>
        <taxon>Dikarya</taxon>
        <taxon>Basidiomycota</taxon>
        <taxon>Agaricomycotina</taxon>
        <taxon>Agaricomycetes</taxon>
        <taxon>Agaricomycetidae</taxon>
        <taxon>Agaricales</taxon>
        <taxon>Marasmiineae</taxon>
        <taxon>Mycenaceae</taxon>
        <taxon>Mycena</taxon>
    </lineage>
</organism>
<name>A0AAD7E9J6_9AGAR</name>
<sequence length="105" mass="12140">MSSNPLTYRNVDYTIIISITSSQKTLATLNEADDPEMVDYYLPSKDFPFHYDPDNDPDLWDLEKRCLRTRRMCMVRENLMSSGLAIRFRASGRTFCDVFLASLDG</sequence>
<comment type="caution">
    <text evidence="1">The sequence shown here is derived from an EMBL/GenBank/DDBJ whole genome shotgun (WGS) entry which is preliminary data.</text>
</comment>
<dbReference type="Proteomes" id="UP001218218">
    <property type="component" value="Unassembled WGS sequence"/>
</dbReference>
<dbReference type="AlphaFoldDB" id="A0AAD7E9J6"/>
<reference evidence="1" key="1">
    <citation type="submission" date="2023-03" db="EMBL/GenBank/DDBJ databases">
        <title>Massive genome expansion in bonnet fungi (Mycena s.s.) driven by repeated elements and novel gene families across ecological guilds.</title>
        <authorList>
            <consortium name="Lawrence Berkeley National Laboratory"/>
            <person name="Harder C.B."/>
            <person name="Miyauchi S."/>
            <person name="Viragh M."/>
            <person name="Kuo A."/>
            <person name="Thoen E."/>
            <person name="Andreopoulos B."/>
            <person name="Lu D."/>
            <person name="Skrede I."/>
            <person name="Drula E."/>
            <person name="Henrissat B."/>
            <person name="Morin E."/>
            <person name="Kohler A."/>
            <person name="Barry K."/>
            <person name="LaButti K."/>
            <person name="Morin E."/>
            <person name="Salamov A."/>
            <person name="Lipzen A."/>
            <person name="Mereny Z."/>
            <person name="Hegedus B."/>
            <person name="Baldrian P."/>
            <person name="Stursova M."/>
            <person name="Weitz H."/>
            <person name="Taylor A."/>
            <person name="Grigoriev I.V."/>
            <person name="Nagy L.G."/>
            <person name="Martin F."/>
            <person name="Kauserud H."/>
        </authorList>
    </citation>
    <scope>NUCLEOTIDE SEQUENCE</scope>
    <source>
        <strain evidence="1">CBHHK002</strain>
    </source>
</reference>
<accession>A0AAD7E9J6</accession>
<dbReference type="EMBL" id="JARIHO010000097">
    <property type="protein sequence ID" value="KAJ7305443.1"/>
    <property type="molecule type" value="Genomic_DNA"/>
</dbReference>